<comment type="caution">
    <text evidence="3">The sequence shown here is derived from an EMBL/GenBank/DDBJ whole genome shotgun (WGS) entry which is preliminary data.</text>
</comment>
<feature type="compositionally biased region" description="Basic and acidic residues" evidence="1">
    <location>
        <begin position="35"/>
        <end position="53"/>
    </location>
</feature>
<dbReference type="PANTHER" id="PTHR31286">
    <property type="entry name" value="GLYCINE-RICH CELL WALL STRUCTURAL PROTEIN 1.8-LIKE"/>
    <property type="match status" value="1"/>
</dbReference>
<feature type="domain" description="DUF4283" evidence="2">
    <location>
        <begin position="267"/>
        <end position="343"/>
    </location>
</feature>
<dbReference type="Pfam" id="PF14111">
    <property type="entry name" value="DUF4283"/>
    <property type="match status" value="1"/>
</dbReference>
<feature type="compositionally biased region" description="Basic and acidic residues" evidence="1">
    <location>
        <begin position="18"/>
        <end position="28"/>
    </location>
</feature>
<sequence>MATKKKKESPAPTKVSSRLREKQNKEIDAASQSTAREKVGASQFEKDEARDHVQAATPSLPLVLEAILENSEEEYTQASDTSIESVDMDNDTMMKADSAPQNDDLDLTLEGNPIVPILEENSMEHVVIEEEYVLDPSVKKILDMEAAEAKQLSKQIEVAKVDETNGVIVPVVNLAAASPASQVVVSNQPVASNQATAEPSQAAALIPTSKGAVLGANKWGNGSKPSFVSLFKDNREPDKGMKLRYIEPKGDIIDLTSRVLPSMVDIWGHCLVGYFDGGYPGYKNLQTIVQKWAVPCRFRSHDKGWVIFKFQNDKDRAKVLMEGPYTLFGKRFPLKLLSDDFSMSDEEFLKVPIWVQFPHLPMRIWNEDIISEVASKVGLPLTTDRVTLEKARSNFARVLIEIDASKPPPLELKIKLPNGKLHTQFVRYETFPNYCFHCKKFGHHAFTCSIIASIEKKVKEDAIKKSLGINIEEGAAEGAISEAKTVAESSSVAAKTVSKEQAMEEENDLFITKRDHPFFKKFRFFKWGKKKPIRGEGGTSDFKDGEDVLIRKVQKFHDTYQDEVIVQMETDEVLMPSINVTHKKHVDKDATIIKMDHHLKIVKEDQPGMLFTKECLEDLPGITTRDKDYTFDSSFMRAVFRHYLCRFYEEGCPRGKASLVKRPSMKDFNKVRVVNDIRDAYRDDVIVKLELDKDNLPLIHLLHSGEVNDQMVRLDNYLRVTQDELTEGLTFTTKCLEAIPGVFDTEYGYEFNSWFIEYPYTLLYLTRYKARAKPSPIVGKNEVRPRHQGKKGGRRNNNKRS</sequence>
<feature type="region of interest" description="Disordered" evidence="1">
    <location>
        <begin position="1"/>
        <end position="53"/>
    </location>
</feature>
<evidence type="ECO:0000313" key="4">
    <source>
        <dbReference type="Proteomes" id="UP001152523"/>
    </source>
</evidence>
<feature type="region of interest" description="Disordered" evidence="1">
    <location>
        <begin position="777"/>
        <end position="801"/>
    </location>
</feature>
<accession>A0AAV0FJ70</accession>
<evidence type="ECO:0000259" key="2">
    <source>
        <dbReference type="Pfam" id="PF14111"/>
    </source>
</evidence>
<evidence type="ECO:0000313" key="3">
    <source>
        <dbReference type="EMBL" id="CAH9135342.1"/>
    </source>
</evidence>
<dbReference type="InterPro" id="IPR040256">
    <property type="entry name" value="At4g02000-like"/>
</dbReference>
<dbReference type="EMBL" id="CAMAPF010000987">
    <property type="protein sequence ID" value="CAH9135342.1"/>
    <property type="molecule type" value="Genomic_DNA"/>
</dbReference>
<name>A0AAV0FJ70_9ASTE</name>
<dbReference type="InterPro" id="IPR025558">
    <property type="entry name" value="DUF4283"/>
</dbReference>
<protein>
    <recommendedName>
        <fullName evidence="2">DUF4283 domain-containing protein</fullName>
    </recommendedName>
</protein>
<dbReference type="PANTHER" id="PTHR31286:SF168">
    <property type="entry name" value="DUF4283 DOMAIN-CONTAINING PROTEIN"/>
    <property type="match status" value="1"/>
</dbReference>
<reference evidence="3" key="1">
    <citation type="submission" date="2022-07" db="EMBL/GenBank/DDBJ databases">
        <authorList>
            <person name="Macas J."/>
            <person name="Novak P."/>
            <person name="Neumann P."/>
        </authorList>
    </citation>
    <scope>NUCLEOTIDE SEQUENCE</scope>
</reference>
<evidence type="ECO:0000256" key="1">
    <source>
        <dbReference type="SAM" id="MobiDB-lite"/>
    </source>
</evidence>
<dbReference type="AlphaFoldDB" id="A0AAV0FJ70"/>
<gene>
    <name evidence="3" type="ORF">CEPIT_LOCUS34431</name>
</gene>
<proteinExistence type="predicted"/>
<organism evidence="3 4">
    <name type="scientific">Cuscuta epithymum</name>
    <dbReference type="NCBI Taxonomy" id="186058"/>
    <lineage>
        <taxon>Eukaryota</taxon>
        <taxon>Viridiplantae</taxon>
        <taxon>Streptophyta</taxon>
        <taxon>Embryophyta</taxon>
        <taxon>Tracheophyta</taxon>
        <taxon>Spermatophyta</taxon>
        <taxon>Magnoliopsida</taxon>
        <taxon>eudicotyledons</taxon>
        <taxon>Gunneridae</taxon>
        <taxon>Pentapetalae</taxon>
        <taxon>asterids</taxon>
        <taxon>lamiids</taxon>
        <taxon>Solanales</taxon>
        <taxon>Convolvulaceae</taxon>
        <taxon>Cuscuteae</taxon>
        <taxon>Cuscuta</taxon>
        <taxon>Cuscuta subgen. Cuscuta</taxon>
    </lineage>
</organism>
<dbReference type="Proteomes" id="UP001152523">
    <property type="component" value="Unassembled WGS sequence"/>
</dbReference>
<feature type="compositionally biased region" description="Basic residues" evidence="1">
    <location>
        <begin position="786"/>
        <end position="801"/>
    </location>
</feature>
<keyword evidence="4" id="KW-1185">Reference proteome</keyword>